<dbReference type="PROSITE" id="PS50181">
    <property type="entry name" value="FBOX"/>
    <property type="match status" value="1"/>
</dbReference>
<keyword evidence="1" id="KW-0539">Nucleus</keyword>
<dbReference type="EMBL" id="PYDT01000001">
    <property type="protein sequence ID" value="THU74797.1"/>
    <property type="molecule type" value="Genomic_DNA"/>
</dbReference>
<dbReference type="GO" id="GO:0005634">
    <property type="term" value="C:nucleus"/>
    <property type="evidence" value="ECO:0007669"/>
    <property type="project" value="UniProtKB-SubCell"/>
</dbReference>
<accession>A0A4S8KHH2</accession>
<dbReference type="GO" id="GO:0005737">
    <property type="term" value="C:cytoplasm"/>
    <property type="evidence" value="ECO:0007669"/>
    <property type="project" value="TreeGrafter"/>
</dbReference>
<dbReference type="Proteomes" id="UP000317650">
    <property type="component" value="Chromosome 4"/>
</dbReference>
<dbReference type="STRING" id="52838.A0A4S8KHH2"/>
<dbReference type="InterPro" id="IPR036047">
    <property type="entry name" value="F-box-like_dom_sf"/>
</dbReference>
<sequence length="152" mass="17260">MERLPGELCLKIFHLLDHRSLAAAPQVCRKWRVLASDDALWSNLFKERWGGDCAAFYAPSDPKSWKDVYIVQHRCDRFGLGLRIITEGNDYYLIHQGEIQKYLGMRNLSNESCDDVAPLQGVEEHHSGIPDRILCFLGDLEAACAAAKRLQT</sequence>
<dbReference type="PANTHER" id="PTHR12874:SF26">
    <property type="entry name" value="F-BOX PROTEIN"/>
    <property type="match status" value="1"/>
</dbReference>
<feature type="domain" description="F-box" evidence="2">
    <location>
        <begin position="1"/>
        <end position="44"/>
    </location>
</feature>
<dbReference type="SMART" id="SM00256">
    <property type="entry name" value="FBOX"/>
    <property type="match status" value="1"/>
</dbReference>
<dbReference type="PANTHER" id="PTHR12874">
    <property type="entry name" value="F-BOX ONLY PROTEIN 48-RELATED"/>
    <property type="match status" value="1"/>
</dbReference>
<organism evidence="3 4">
    <name type="scientific">Musa balbisiana</name>
    <name type="common">Banana</name>
    <dbReference type="NCBI Taxonomy" id="52838"/>
    <lineage>
        <taxon>Eukaryota</taxon>
        <taxon>Viridiplantae</taxon>
        <taxon>Streptophyta</taxon>
        <taxon>Embryophyta</taxon>
        <taxon>Tracheophyta</taxon>
        <taxon>Spermatophyta</taxon>
        <taxon>Magnoliopsida</taxon>
        <taxon>Liliopsida</taxon>
        <taxon>Zingiberales</taxon>
        <taxon>Musaceae</taxon>
        <taxon>Musa</taxon>
    </lineage>
</organism>
<dbReference type="InterPro" id="IPR001810">
    <property type="entry name" value="F-box_dom"/>
</dbReference>
<name>A0A4S8KHH2_MUSBA</name>
<dbReference type="GO" id="GO:0031146">
    <property type="term" value="P:SCF-dependent proteasomal ubiquitin-dependent protein catabolic process"/>
    <property type="evidence" value="ECO:0007669"/>
    <property type="project" value="UniProtKB-UniRule"/>
</dbReference>
<evidence type="ECO:0000259" key="2">
    <source>
        <dbReference type="PROSITE" id="PS50181"/>
    </source>
</evidence>
<gene>
    <name evidence="3" type="ORF">C4D60_Mb04t37210</name>
</gene>
<evidence type="ECO:0000313" key="3">
    <source>
        <dbReference type="EMBL" id="THU74797.1"/>
    </source>
</evidence>
<comment type="subunit">
    <text evidence="1">Component of the SCF-type E3 ligase complex.</text>
</comment>
<dbReference type="GO" id="GO:0019005">
    <property type="term" value="C:SCF ubiquitin ligase complex"/>
    <property type="evidence" value="ECO:0007669"/>
    <property type="project" value="UniProtKB-UniRule"/>
</dbReference>
<comment type="caution">
    <text evidence="3">The sequence shown here is derived from an EMBL/GenBank/DDBJ whole genome shotgun (WGS) entry which is preliminary data.</text>
</comment>
<keyword evidence="4" id="KW-1185">Reference proteome</keyword>
<dbReference type="AlphaFoldDB" id="A0A4S8KHH2"/>
<evidence type="ECO:0000313" key="4">
    <source>
        <dbReference type="Proteomes" id="UP000317650"/>
    </source>
</evidence>
<reference evidence="3 4" key="1">
    <citation type="journal article" date="2019" name="Nat. Plants">
        <title>Genome sequencing of Musa balbisiana reveals subgenome evolution and function divergence in polyploid bananas.</title>
        <authorList>
            <person name="Yao X."/>
        </authorList>
    </citation>
    <scope>NUCLEOTIDE SEQUENCE [LARGE SCALE GENOMIC DNA]</scope>
    <source>
        <strain evidence="4">cv. DH-PKW</strain>
        <tissue evidence="3">Leaves</tissue>
    </source>
</reference>
<comment type="pathway">
    <text evidence="1">Protein modification; protein ubiquitination.</text>
</comment>
<comment type="function">
    <text evidence="1">Acts as a component of a SCF E3 ubiquitin ligase complexes.</text>
</comment>
<proteinExistence type="predicted"/>
<keyword evidence="1" id="KW-0833">Ubl conjugation pathway</keyword>
<dbReference type="Pfam" id="PF12937">
    <property type="entry name" value="F-box-like"/>
    <property type="match status" value="1"/>
</dbReference>
<comment type="subcellular location">
    <subcellularLocation>
        <location evidence="1">Nucleus</location>
    </subcellularLocation>
</comment>
<dbReference type="Gene3D" id="1.20.1280.50">
    <property type="match status" value="1"/>
</dbReference>
<protein>
    <recommendedName>
        <fullName evidence="1">F-box protein</fullName>
    </recommendedName>
</protein>
<dbReference type="SUPFAM" id="SSF81383">
    <property type="entry name" value="F-box domain"/>
    <property type="match status" value="1"/>
</dbReference>
<dbReference type="GO" id="GO:0016567">
    <property type="term" value="P:protein ubiquitination"/>
    <property type="evidence" value="ECO:0007669"/>
    <property type="project" value="UniProtKB-UniRule"/>
</dbReference>
<evidence type="ECO:0000256" key="1">
    <source>
        <dbReference type="RuleBase" id="RU369085"/>
    </source>
</evidence>